<accession>A0A7D3V7E7</accession>
<dbReference type="Proteomes" id="UP001162001">
    <property type="component" value="Segment"/>
</dbReference>
<keyword evidence="1" id="KW-0472">Membrane</keyword>
<keyword evidence="3" id="KW-1185">Reference proteome</keyword>
<proteinExistence type="predicted"/>
<feature type="transmembrane region" description="Helical" evidence="1">
    <location>
        <begin position="12"/>
        <end position="31"/>
    </location>
</feature>
<evidence type="ECO:0000313" key="3">
    <source>
        <dbReference type="Proteomes" id="UP001162001"/>
    </source>
</evidence>
<dbReference type="InterPro" id="IPR043929">
    <property type="entry name" value="DUF5755"/>
</dbReference>
<dbReference type="Pfam" id="PF19059">
    <property type="entry name" value="DUF5755"/>
    <property type="match status" value="1"/>
</dbReference>
<protein>
    <submittedName>
        <fullName evidence="2">Uncharacterized protein</fullName>
    </submittedName>
</protein>
<sequence>MNHSIDNRTLMIFILLIVLIILIFAFLFVEYQKNSVCIPCMQNNKVEKMEQTEQHDQSNLSTQDRKIPYEALHSSSGLIQSYNPMYSYDDIVKNYDFRKAYDPFENPARRVARHEIHPLHLKRLIDIPTRGYPDNFTQFGILVKEGNPNKNEDNKILRLYGRQEFPGSNRYEYYTAISSGNDIIKIPIEVRRQELYDGDTVQIKELKETYRVQLHHFDMPKYYPDIIY</sequence>
<organism evidence="2 3">
    <name type="scientific">Fadolivirus FV1/VV64</name>
    <dbReference type="NCBI Taxonomy" id="3070911"/>
    <lineage>
        <taxon>Viruses</taxon>
        <taxon>Varidnaviria</taxon>
        <taxon>Bamfordvirae</taxon>
        <taxon>Nucleocytoviricota</taxon>
        <taxon>Megaviricetes</taxon>
        <taxon>Imitervirales</taxon>
        <taxon>Mimiviridae</taxon>
        <taxon>Klosneuvirinae</taxon>
        <taxon>Fadolivirus</taxon>
        <taxon>Fadolivirus algeromassiliense</taxon>
    </lineage>
</organism>
<reference evidence="2 3" key="1">
    <citation type="submission" date="2020-04" db="EMBL/GenBank/DDBJ databases">
        <title>Advantages and limits of metagenomic assembly and binning of a giant virus.</title>
        <authorList>
            <person name="Schulz F."/>
            <person name="Andreani J."/>
            <person name="Francis R."/>
            <person name="Boudjemaa H."/>
            <person name="Bou Khalil J.Y."/>
            <person name="Lee J."/>
            <person name="La Scola B."/>
            <person name="Woyke T."/>
        </authorList>
    </citation>
    <scope>NUCLEOTIDE SEQUENCE [LARGE SCALE GENOMIC DNA]</scope>
    <source>
        <strain evidence="2 3">FV1/VV64</strain>
    </source>
</reference>
<evidence type="ECO:0000313" key="2">
    <source>
        <dbReference type="EMBL" id="QKF93816.1"/>
    </source>
</evidence>
<keyword evidence="1" id="KW-0812">Transmembrane</keyword>
<name>A0A7D3V7E7_9VIRU</name>
<dbReference type="EMBL" id="MT418680">
    <property type="protein sequence ID" value="QKF93816.1"/>
    <property type="molecule type" value="Genomic_DNA"/>
</dbReference>
<keyword evidence="1" id="KW-1133">Transmembrane helix</keyword>
<gene>
    <name evidence="2" type="ORF">Fadolivirus_1_358</name>
</gene>
<evidence type="ECO:0000256" key="1">
    <source>
        <dbReference type="SAM" id="Phobius"/>
    </source>
</evidence>